<protein>
    <submittedName>
        <fullName evidence="1">Lipoprotein</fullName>
    </submittedName>
</protein>
<name>A0A2Z6AVB1_9BACT</name>
<dbReference type="InterPro" id="IPR008517">
    <property type="entry name" value="GNA1162-like"/>
</dbReference>
<dbReference type="Pfam" id="PF05643">
    <property type="entry name" value="GNA1162-like"/>
    <property type="match status" value="1"/>
</dbReference>
<sequence length="197" mass="21208">MIFDVLVPKVGVVCALLMFLGGCAVHPETYLREGLENRGIVVVAVFPFDNGTAFADASPVVTAAFVSGLMACGGYEVEHYGNVKTFLLDRRILARKGTDMETLVRMRRSLGVDAVLFGRVEDYGDAGGVGWDAVPTVAVSVRLVDARTGEILFMAQHQRHGDDYAVALDIGRVRTSGELARRMATEVVAQLPHGVAQ</sequence>
<reference evidence="1 2" key="1">
    <citation type="journal article" date="2018" name="Sci. Adv.">
        <title>Multi-heme cytochromes provide a pathway for survival in energy-limited environments.</title>
        <authorList>
            <person name="Deng X."/>
            <person name="Dohmae N."/>
            <person name="Nealson K.H."/>
            <person name="Hashimoto K."/>
            <person name="Okamoto A."/>
        </authorList>
    </citation>
    <scope>NUCLEOTIDE SEQUENCE [LARGE SCALE GENOMIC DNA]</scope>
    <source>
        <strain evidence="1 2">IS5</strain>
    </source>
</reference>
<dbReference type="AlphaFoldDB" id="A0A2Z6AVB1"/>
<dbReference type="Gene3D" id="3.40.50.10610">
    <property type="entry name" value="ABC-type transport auxiliary lipoprotein component"/>
    <property type="match status" value="1"/>
</dbReference>
<proteinExistence type="predicted"/>
<dbReference type="KEGG" id="dfl:DFE_0456"/>
<keyword evidence="1" id="KW-0449">Lipoprotein</keyword>
<gene>
    <name evidence="1" type="ORF">DFE_0456</name>
</gene>
<keyword evidence="2" id="KW-1185">Reference proteome</keyword>
<accession>A0A2Z6AVB1</accession>
<evidence type="ECO:0000313" key="2">
    <source>
        <dbReference type="Proteomes" id="UP000269883"/>
    </source>
</evidence>
<dbReference type="EMBL" id="AP017378">
    <property type="protein sequence ID" value="BBD07182.1"/>
    <property type="molecule type" value="Genomic_DNA"/>
</dbReference>
<organism evidence="1 2">
    <name type="scientific">Desulfovibrio ferrophilus</name>
    <dbReference type="NCBI Taxonomy" id="241368"/>
    <lineage>
        <taxon>Bacteria</taxon>
        <taxon>Pseudomonadati</taxon>
        <taxon>Thermodesulfobacteriota</taxon>
        <taxon>Desulfovibrionia</taxon>
        <taxon>Desulfovibrionales</taxon>
        <taxon>Desulfovibrionaceae</taxon>
        <taxon>Desulfovibrio</taxon>
    </lineage>
</organism>
<dbReference type="Proteomes" id="UP000269883">
    <property type="component" value="Chromosome"/>
</dbReference>
<evidence type="ECO:0000313" key="1">
    <source>
        <dbReference type="EMBL" id="BBD07182.1"/>
    </source>
</evidence>
<dbReference type="RefSeq" id="WP_172961593.1">
    <property type="nucleotide sequence ID" value="NZ_AP017378.1"/>
</dbReference>